<keyword evidence="2" id="KW-1185">Reference proteome</keyword>
<sequence>MATKTKKERIIKSFKDGDSPTEICKKFECTMVALRRSVNEAIGEGTLKRSDLYFSIPEEVRSYVSKLHDDGTNIHEIQLKMTKKGLDADYIELFNSLDSEDKFYGDMYEYIREIEITLHNFIKFELIKEFGKGEMNWWREIPKNIRKSCAVRREEDSNPTDFYNYTYIIDLKKIVSSHWSLFTRSLPKEWASNKNEFKRSLNKLNTIRNSVMHPIKGREWSMKDLEFIRKIHRVTKPL</sequence>
<proteinExistence type="predicted"/>
<comment type="caution">
    <text evidence="1">The sequence shown here is derived from an EMBL/GenBank/DDBJ whole genome shotgun (WGS) entry which is preliminary data.</text>
</comment>
<dbReference type="AlphaFoldDB" id="A0A2A2GF32"/>
<dbReference type="OrthoDB" id="1237440at2"/>
<name>A0A2A2GF32_9BACT</name>
<accession>A0A2A2GF32</accession>
<organism evidence="1 2">
    <name type="scientific">Fodinibius salipaludis</name>
    <dbReference type="NCBI Taxonomy" id="2032627"/>
    <lineage>
        <taxon>Bacteria</taxon>
        <taxon>Pseudomonadati</taxon>
        <taxon>Balneolota</taxon>
        <taxon>Balneolia</taxon>
        <taxon>Balneolales</taxon>
        <taxon>Balneolaceae</taxon>
        <taxon>Fodinibius</taxon>
    </lineage>
</organism>
<evidence type="ECO:0000313" key="2">
    <source>
        <dbReference type="Proteomes" id="UP000218831"/>
    </source>
</evidence>
<reference evidence="1 2" key="1">
    <citation type="submission" date="2017-08" db="EMBL/GenBank/DDBJ databases">
        <title>Aliifodinibius alkalisoli sp. nov., isolated from saline alkaline soil.</title>
        <authorList>
            <person name="Liu D."/>
            <person name="Zhang G."/>
        </authorList>
    </citation>
    <scope>NUCLEOTIDE SEQUENCE [LARGE SCALE GENOMIC DNA]</scope>
    <source>
        <strain evidence="1 2">WN023</strain>
    </source>
</reference>
<dbReference type="RefSeq" id="WP_095605499.1">
    <property type="nucleotide sequence ID" value="NZ_NSKE01000002.1"/>
</dbReference>
<dbReference type="Proteomes" id="UP000218831">
    <property type="component" value="Unassembled WGS sequence"/>
</dbReference>
<evidence type="ECO:0008006" key="3">
    <source>
        <dbReference type="Google" id="ProtNLM"/>
    </source>
</evidence>
<dbReference type="EMBL" id="NSKE01000002">
    <property type="protein sequence ID" value="PAU95372.1"/>
    <property type="molecule type" value="Genomic_DNA"/>
</dbReference>
<protein>
    <recommendedName>
        <fullName evidence="3">Swt1-like HEPN domain-containing protein</fullName>
    </recommendedName>
</protein>
<evidence type="ECO:0000313" key="1">
    <source>
        <dbReference type="EMBL" id="PAU95372.1"/>
    </source>
</evidence>
<gene>
    <name evidence="1" type="ORF">CK503_04035</name>
</gene>